<dbReference type="SUPFAM" id="SSF110849">
    <property type="entry name" value="ParB/Sulfiredoxin"/>
    <property type="match status" value="1"/>
</dbReference>
<dbReference type="Proteomes" id="UP000266677">
    <property type="component" value="Unassembled WGS sequence"/>
</dbReference>
<feature type="compositionally biased region" description="Basic and acidic residues" evidence="1">
    <location>
        <begin position="384"/>
        <end position="407"/>
    </location>
</feature>
<evidence type="ECO:0000256" key="1">
    <source>
        <dbReference type="SAM" id="MobiDB-lite"/>
    </source>
</evidence>
<sequence length="554" mass="61151">MTPTTDTTNPSTDDPRVASDTAALAVRMNPADLVIDANVRQNFDLDAHPEVRDSIRELGVKTPITAFREADGRIVVTNGQIRTLIALELGLDLVPVWIEPAPDAPTKQRRIARITEQINVNDRCIPLTIGDRAAGIAEMLDLGMSVTRVSKAVQERDLDKIRLYGKAGQSATACRLLDGEQLDLGMAAVIAEYDNAGDAEAIERLLATPRSSFKYQAARIANERSHARELFATALTYASHGFALLTTEPYDSDPCEFIPAEGLRTAAGHEIDSEALHQDPTRWAVYLERNDLPHMVDRKTGEHVDHKKIDWSTRHHPDAAPAEGLHHADSVEQGYEWTPYFYLPVHEFDAGGYQIPTEPTEIDTETEPSETTGATPPVPAIDPEEARRAAEQAKATREQAEREAKQVEHRRRGLRKQSDAATDARCEFVQTYLTRNTAPPSAARFILEAISASKPILLDDYQGIRTALKLLGIEGWRNELEAAALNCKPARCMVILLGLVFGYYESRIGADSWGHRDSGTARYLHYLAELGHHLMPVEQAAAGDLDPTTVPIDN</sequence>
<dbReference type="AlphaFoldDB" id="A0A3A4KW56"/>
<proteinExistence type="predicted"/>
<dbReference type="InterPro" id="IPR003115">
    <property type="entry name" value="ParB_N"/>
</dbReference>
<evidence type="ECO:0000313" key="4">
    <source>
        <dbReference type="Proteomes" id="UP000266677"/>
    </source>
</evidence>
<protein>
    <recommendedName>
        <fullName evidence="2">ParB-like N-terminal domain-containing protein</fullName>
    </recommendedName>
</protein>
<name>A0A3A4KW56_9NOCA</name>
<dbReference type="SMART" id="SM00470">
    <property type="entry name" value="ParB"/>
    <property type="match status" value="1"/>
</dbReference>
<dbReference type="Gene3D" id="3.90.1530.30">
    <property type="match status" value="1"/>
</dbReference>
<dbReference type="InterPro" id="IPR036086">
    <property type="entry name" value="ParB/Sulfiredoxin_sf"/>
</dbReference>
<gene>
    <name evidence="3" type="ORF">D5S18_08210</name>
</gene>
<reference evidence="3 4" key="1">
    <citation type="submission" date="2018-09" db="EMBL/GenBank/DDBJ databases">
        <title>YIM PH21274 draft genome.</title>
        <authorList>
            <person name="Miao C."/>
        </authorList>
    </citation>
    <scope>NUCLEOTIDE SEQUENCE [LARGE SCALE GENOMIC DNA]</scope>
    <source>
        <strain evidence="3 4">YIM PH 21724</strain>
    </source>
</reference>
<evidence type="ECO:0000313" key="3">
    <source>
        <dbReference type="EMBL" id="RJO77704.1"/>
    </source>
</evidence>
<evidence type="ECO:0000259" key="2">
    <source>
        <dbReference type="SMART" id="SM00470"/>
    </source>
</evidence>
<feature type="region of interest" description="Disordered" evidence="1">
    <location>
        <begin position="355"/>
        <end position="419"/>
    </location>
</feature>
<dbReference type="CDD" id="cd16387">
    <property type="entry name" value="ParB_N_Srx"/>
    <property type="match status" value="1"/>
</dbReference>
<dbReference type="OrthoDB" id="3846919at2"/>
<dbReference type="RefSeq" id="WP_120039229.1">
    <property type="nucleotide sequence ID" value="NZ_QZFU01000015.1"/>
</dbReference>
<keyword evidence="4" id="KW-1185">Reference proteome</keyword>
<dbReference type="EMBL" id="QZFU01000015">
    <property type="protein sequence ID" value="RJO77704.1"/>
    <property type="molecule type" value="Genomic_DNA"/>
</dbReference>
<feature type="domain" description="ParB-like N-terminal" evidence="2">
    <location>
        <begin position="26"/>
        <end position="118"/>
    </location>
</feature>
<accession>A0A3A4KW56</accession>
<organism evidence="3 4">
    <name type="scientific">Nocardia panacis</name>
    <dbReference type="NCBI Taxonomy" id="2340916"/>
    <lineage>
        <taxon>Bacteria</taxon>
        <taxon>Bacillati</taxon>
        <taxon>Actinomycetota</taxon>
        <taxon>Actinomycetes</taxon>
        <taxon>Mycobacteriales</taxon>
        <taxon>Nocardiaceae</taxon>
        <taxon>Nocardia</taxon>
    </lineage>
</organism>
<comment type="caution">
    <text evidence="3">The sequence shown here is derived from an EMBL/GenBank/DDBJ whole genome shotgun (WGS) entry which is preliminary data.</text>
</comment>